<evidence type="ECO:0000259" key="2">
    <source>
        <dbReference type="SMART" id="SM00953"/>
    </source>
</evidence>
<reference evidence="3 4" key="1">
    <citation type="submission" date="2015-04" db="EMBL/GenBank/DDBJ databases">
        <title>Genome sequence of aromatic hydrocarbons-degrading Sphingobium chungbukense DJ77.</title>
        <authorList>
            <person name="Kim Y.-C."/>
            <person name="Chae J.-C."/>
        </authorList>
    </citation>
    <scope>NUCLEOTIDE SEQUENCE [LARGE SCALE GENOMIC DNA]</scope>
    <source>
        <strain evidence="3 4">DJ77</strain>
    </source>
</reference>
<feature type="domain" description="RES" evidence="2">
    <location>
        <begin position="77"/>
        <end position="223"/>
    </location>
</feature>
<accession>A0A0M3AIS5</accession>
<name>A0A0M3AIS5_9SPHN</name>
<evidence type="ECO:0000313" key="3">
    <source>
        <dbReference type="EMBL" id="KKW89725.1"/>
    </source>
</evidence>
<comment type="caution">
    <text evidence="3">The sequence shown here is derived from an EMBL/GenBank/DDBJ whole genome shotgun (WGS) entry which is preliminary data.</text>
</comment>
<sequence length="253" mass="26868">MAKAKGPTSSKSNKPASPPKPSAPAVPAAGGATAAEGSPRTIASPPSDLNKVVKRTSWAAGDVIHRIHPSKYAADEFNPGPHGNSRFSPICNAAGEPIPTIYGGSTFECAAMETVYHDVPFAAGFKTIAKRKIRHHHHSQLVPSAEMVLANLSNKALRKIGIPRADLIDTEKDLYPQTRKWAEAIHAHCPDVQGLCWVSRQDDTAQAVMLFGDRLPSGCLTHTAPSVDLVVDDATYSALVQLADDIGVKITGK</sequence>
<organism evidence="3 4">
    <name type="scientific">Sphingobium chungbukense</name>
    <dbReference type="NCBI Taxonomy" id="56193"/>
    <lineage>
        <taxon>Bacteria</taxon>
        <taxon>Pseudomonadati</taxon>
        <taxon>Pseudomonadota</taxon>
        <taxon>Alphaproteobacteria</taxon>
        <taxon>Sphingomonadales</taxon>
        <taxon>Sphingomonadaceae</taxon>
        <taxon>Sphingobium</taxon>
    </lineage>
</organism>
<evidence type="ECO:0000313" key="4">
    <source>
        <dbReference type="Proteomes" id="UP000033874"/>
    </source>
</evidence>
<feature type="compositionally biased region" description="Low complexity" evidence="1">
    <location>
        <begin position="25"/>
        <end position="39"/>
    </location>
</feature>
<dbReference type="Pfam" id="PF08808">
    <property type="entry name" value="RES"/>
    <property type="match status" value="1"/>
</dbReference>
<protein>
    <recommendedName>
        <fullName evidence="2">RES domain-containing protein</fullName>
    </recommendedName>
</protein>
<dbReference type="EMBL" id="LBIC01000018">
    <property type="protein sequence ID" value="KKW89725.1"/>
    <property type="molecule type" value="Genomic_DNA"/>
</dbReference>
<proteinExistence type="predicted"/>
<evidence type="ECO:0000256" key="1">
    <source>
        <dbReference type="SAM" id="MobiDB-lite"/>
    </source>
</evidence>
<dbReference type="InterPro" id="IPR014914">
    <property type="entry name" value="RES_dom"/>
</dbReference>
<dbReference type="SMART" id="SM00953">
    <property type="entry name" value="RES"/>
    <property type="match status" value="1"/>
</dbReference>
<dbReference type="AlphaFoldDB" id="A0A0M3AIS5"/>
<keyword evidence="4" id="KW-1185">Reference proteome</keyword>
<dbReference type="PATRIC" id="fig|56193.3.peg.5079"/>
<dbReference type="Proteomes" id="UP000033874">
    <property type="component" value="Unassembled WGS sequence"/>
</dbReference>
<dbReference type="RefSeq" id="WP_046765933.1">
    <property type="nucleotide sequence ID" value="NZ_LBIC01000018.1"/>
</dbReference>
<feature type="region of interest" description="Disordered" evidence="1">
    <location>
        <begin position="1"/>
        <end position="48"/>
    </location>
</feature>
<gene>
    <name evidence="3" type="ORF">YP76_24095</name>
</gene>
<dbReference type="STRING" id="56193.YP76_24095"/>